<dbReference type="SMART" id="SM00387">
    <property type="entry name" value="HATPase_c"/>
    <property type="match status" value="1"/>
</dbReference>
<name>A0A3A1UW86_9BACL</name>
<evidence type="ECO:0000313" key="13">
    <source>
        <dbReference type="Proteomes" id="UP000266482"/>
    </source>
</evidence>
<dbReference type="CDD" id="cd00082">
    <property type="entry name" value="HisKA"/>
    <property type="match status" value="1"/>
</dbReference>
<reference evidence="12 13" key="1">
    <citation type="submission" date="2018-09" db="EMBL/GenBank/DDBJ databases">
        <title>Paenibacillus aracenensis nov. sp. isolated from a cave in southern Spain.</title>
        <authorList>
            <person name="Jurado V."/>
            <person name="Gutierrez-Patricio S."/>
            <person name="Gonzalez-Pimentel J.L."/>
            <person name="Miller A.Z."/>
            <person name="Laiz L."/>
            <person name="Saiz-Jimenez C."/>
        </authorList>
    </citation>
    <scope>NUCLEOTIDE SEQUENCE [LARGE SCALE GENOMIC DNA]</scope>
    <source>
        <strain evidence="12 13">DSM 22867</strain>
    </source>
</reference>
<evidence type="ECO:0000256" key="7">
    <source>
        <dbReference type="ARBA" id="ARBA00022840"/>
    </source>
</evidence>
<dbReference type="InterPro" id="IPR008979">
    <property type="entry name" value="Galactose-bd-like_sf"/>
</dbReference>
<dbReference type="EMBL" id="QXQA01000010">
    <property type="protein sequence ID" value="RIX51452.1"/>
    <property type="molecule type" value="Genomic_DNA"/>
</dbReference>
<organism evidence="12 13">
    <name type="scientific">Paenibacillus nanensis</name>
    <dbReference type="NCBI Taxonomy" id="393251"/>
    <lineage>
        <taxon>Bacteria</taxon>
        <taxon>Bacillati</taxon>
        <taxon>Bacillota</taxon>
        <taxon>Bacilli</taxon>
        <taxon>Bacillales</taxon>
        <taxon>Paenibacillaceae</taxon>
        <taxon>Paenibacillus</taxon>
    </lineage>
</organism>
<dbReference type="InterPro" id="IPR005467">
    <property type="entry name" value="His_kinase_dom"/>
</dbReference>
<dbReference type="InterPro" id="IPR004358">
    <property type="entry name" value="Sig_transdc_His_kin-like_C"/>
</dbReference>
<evidence type="ECO:0000259" key="11">
    <source>
        <dbReference type="PROSITE" id="PS50109"/>
    </source>
</evidence>
<feature type="transmembrane region" description="Helical" evidence="10">
    <location>
        <begin position="354"/>
        <end position="372"/>
    </location>
</feature>
<keyword evidence="10" id="KW-1133">Transmembrane helix</keyword>
<evidence type="ECO:0000256" key="5">
    <source>
        <dbReference type="ARBA" id="ARBA00022741"/>
    </source>
</evidence>
<dbReference type="Gene3D" id="1.10.287.130">
    <property type="match status" value="1"/>
</dbReference>
<dbReference type="InterPro" id="IPR003594">
    <property type="entry name" value="HATPase_dom"/>
</dbReference>
<accession>A0A3A1UW86</accession>
<evidence type="ECO:0000313" key="12">
    <source>
        <dbReference type="EMBL" id="RIX51452.1"/>
    </source>
</evidence>
<feature type="transmembrane region" description="Helical" evidence="10">
    <location>
        <begin position="436"/>
        <end position="453"/>
    </location>
</feature>
<evidence type="ECO:0000256" key="2">
    <source>
        <dbReference type="ARBA" id="ARBA00012438"/>
    </source>
</evidence>
<keyword evidence="6 12" id="KW-0418">Kinase</keyword>
<feature type="transmembrane region" description="Helical" evidence="10">
    <location>
        <begin position="261"/>
        <end position="280"/>
    </location>
</feature>
<evidence type="ECO:0000256" key="4">
    <source>
        <dbReference type="ARBA" id="ARBA00022679"/>
    </source>
</evidence>
<dbReference type="SUPFAM" id="SSF47384">
    <property type="entry name" value="Homodimeric domain of signal transducing histidine kinase"/>
    <property type="match status" value="1"/>
</dbReference>
<evidence type="ECO:0000256" key="3">
    <source>
        <dbReference type="ARBA" id="ARBA00022553"/>
    </source>
</evidence>
<protein>
    <recommendedName>
        <fullName evidence="2">histidine kinase</fullName>
        <ecNumber evidence="2">2.7.13.3</ecNumber>
    </recommendedName>
</protein>
<dbReference type="EC" id="2.7.13.3" evidence="2"/>
<dbReference type="PANTHER" id="PTHR43547">
    <property type="entry name" value="TWO-COMPONENT HISTIDINE KINASE"/>
    <property type="match status" value="1"/>
</dbReference>
<comment type="caution">
    <text evidence="12">The sequence shown here is derived from an EMBL/GenBank/DDBJ whole genome shotgun (WGS) entry which is preliminary data.</text>
</comment>
<dbReference type="InterPro" id="IPR011623">
    <property type="entry name" value="7TMR_DISM_rcpt_extracell_dom1"/>
</dbReference>
<feature type="transmembrane region" description="Helical" evidence="10">
    <location>
        <begin position="378"/>
        <end position="398"/>
    </location>
</feature>
<gene>
    <name evidence="12" type="ORF">D3P08_16175</name>
</gene>
<evidence type="ECO:0000256" key="1">
    <source>
        <dbReference type="ARBA" id="ARBA00000085"/>
    </source>
</evidence>
<evidence type="ECO:0000256" key="9">
    <source>
        <dbReference type="SAM" id="Coils"/>
    </source>
</evidence>
<sequence>MHLLLLRYTRQFKNCLKNGGHVEFTIDLIKGSERSCRIVGNNRLNALLEAGMKRFIWCVPLLILLVALLPVSVNGEAAEWTEGNADFTEWDFHKDGSANLDGEWKLYWKRLLMPDSFVQGELPNAARGEGAMVPGQWGGQRWGGERLSNRGYGTYRLTFTLSESASERTMGLYIRSVATAYRLWVNGEELAANGTVGVDRQTMVPRNVPRTVYFQPRAGNNEIVVQVSNFVQRKGGIWESIRLGTADDIAGERERNLMTDLFIVGSLVLMGLYHVCLYMFRRKDRIPLYFGILCLAISVRTMVLGETAGMSVFPFIPWETGVKLEYGSACVAFLMFMLYANGRYPNKASRLTNRCSAAVQSLVLALVLLTPADLYTRIMLPYQLIVVLPTILYVISIYARAAWKRREGSLADGIGFAIMAIAIVNDILYYNQAVATGTWMPFGLLFLLFMQAIQVSAKFSKAFHTAEALGGQLKEANATLERKVSERTAALSAANGRLEEANQELLRMEQFRKQLLANISHELGTPLTSIKGYASAMMDGIVDGGDPKYARRIHERTLLLERVIDDLIELTKLETRQLSFHFKEYDALPLLRRMFEQYAAEWAVEEGLRFIWKEETPFPAHKQIMIKADGIRLEQVLSNILGNARKYAGGDIVVSVCLETADGAEYALCVKVIDAGPGIPEEEIPYIFDRFYRGKHGGSAKQAGSGLGLAICKEIMAYHQGSIGFVKDESARNVFYFRIPASLR</sequence>
<dbReference type="PANTHER" id="PTHR43547:SF2">
    <property type="entry name" value="HYBRID SIGNAL TRANSDUCTION HISTIDINE KINASE C"/>
    <property type="match status" value="1"/>
</dbReference>
<keyword evidence="7" id="KW-0067">ATP-binding</keyword>
<feature type="transmembrane region" description="Helical" evidence="10">
    <location>
        <begin position="287"/>
        <end position="304"/>
    </location>
</feature>
<keyword evidence="8" id="KW-0902">Two-component regulatory system</keyword>
<keyword evidence="10" id="KW-0812">Transmembrane</keyword>
<dbReference type="PROSITE" id="PS50109">
    <property type="entry name" value="HIS_KIN"/>
    <property type="match status" value="1"/>
</dbReference>
<keyword evidence="3" id="KW-0597">Phosphoprotein</keyword>
<feature type="transmembrane region" description="Helical" evidence="10">
    <location>
        <begin position="324"/>
        <end position="342"/>
    </location>
</feature>
<dbReference type="AlphaFoldDB" id="A0A3A1UW86"/>
<dbReference type="GO" id="GO:0000155">
    <property type="term" value="F:phosphorelay sensor kinase activity"/>
    <property type="evidence" value="ECO:0007669"/>
    <property type="project" value="InterPro"/>
</dbReference>
<dbReference type="SUPFAM" id="SSF49785">
    <property type="entry name" value="Galactose-binding domain-like"/>
    <property type="match status" value="1"/>
</dbReference>
<dbReference type="Gene3D" id="3.30.565.10">
    <property type="entry name" value="Histidine kinase-like ATPase, C-terminal domain"/>
    <property type="match status" value="1"/>
</dbReference>
<dbReference type="Proteomes" id="UP000266482">
    <property type="component" value="Unassembled WGS sequence"/>
</dbReference>
<dbReference type="Pfam" id="PF00512">
    <property type="entry name" value="HisKA"/>
    <property type="match status" value="1"/>
</dbReference>
<dbReference type="InterPro" id="IPR036890">
    <property type="entry name" value="HATPase_C_sf"/>
</dbReference>
<dbReference type="InterPro" id="IPR036097">
    <property type="entry name" value="HisK_dim/P_sf"/>
</dbReference>
<dbReference type="PRINTS" id="PR00344">
    <property type="entry name" value="BCTRLSENSOR"/>
</dbReference>
<comment type="catalytic activity">
    <reaction evidence="1">
        <text>ATP + protein L-histidine = ADP + protein N-phospho-L-histidine.</text>
        <dbReference type="EC" id="2.7.13.3"/>
    </reaction>
</comment>
<dbReference type="Gene3D" id="2.60.120.260">
    <property type="entry name" value="Galactose-binding domain-like"/>
    <property type="match status" value="1"/>
</dbReference>
<keyword evidence="10" id="KW-0472">Membrane</keyword>
<dbReference type="SUPFAM" id="SSF55874">
    <property type="entry name" value="ATPase domain of HSP90 chaperone/DNA topoisomerase II/histidine kinase"/>
    <property type="match status" value="1"/>
</dbReference>
<dbReference type="Pfam" id="PF07695">
    <property type="entry name" value="7TMR-DISM_7TM"/>
    <property type="match status" value="1"/>
</dbReference>
<evidence type="ECO:0000256" key="10">
    <source>
        <dbReference type="SAM" id="Phobius"/>
    </source>
</evidence>
<keyword evidence="13" id="KW-1185">Reference proteome</keyword>
<dbReference type="GO" id="GO:0005524">
    <property type="term" value="F:ATP binding"/>
    <property type="evidence" value="ECO:0007669"/>
    <property type="project" value="UniProtKB-KW"/>
</dbReference>
<keyword evidence="9" id="KW-0175">Coiled coil</keyword>
<feature type="coiled-coil region" evidence="9">
    <location>
        <begin position="491"/>
        <end position="518"/>
    </location>
</feature>
<dbReference type="InterPro" id="IPR003661">
    <property type="entry name" value="HisK_dim/P_dom"/>
</dbReference>
<keyword evidence="5" id="KW-0547">Nucleotide-binding</keyword>
<proteinExistence type="predicted"/>
<feature type="domain" description="Histidine kinase" evidence="11">
    <location>
        <begin position="518"/>
        <end position="743"/>
    </location>
</feature>
<evidence type="ECO:0000256" key="6">
    <source>
        <dbReference type="ARBA" id="ARBA00022777"/>
    </source>
</evidence>
<dbReference type="Pfam" id="PF02518">
    <property type="entry name" value="HATPase_c"/>
    <property type="match status" value="1"/>
</dbReference>
<dbReference type="SMART" id="SM00388">
    <property type="entry name" value="HisKA"/>
    <property type="match status" value="1"/>
</dbReference>
<keyword evidence="4" id="KW-0808">Transferase</keyword>
<evidence type="ECO:0000256" key="8">
    <source>
        <dbReference type="ARBA" id="ARBA00023012"/>
    </source>
</evidence>